<proteinExistence type="inferred from homology"/>
<dbReference type="InterPro" id="IPR002347">
    <property type="entry name" value="SDR_fam"/>
</dbReference>
<evidence type="ECO:0000256" key="2">
    <source>
        <dbReference type="ARBA" id="ARBA00023002"/>
    </source>
</evidence>
<dbReference type="PROSITE" id="PS00061">
    <property type="entry name" value="ADH_SHORT"/>
    <property type="match status" value="1"/>
</dbReference>
<protein>
    <submittedName>
        <fullName evidence="5">SDR family oxidoreductase</fullName>
    </submittedName>
</protein>
<evidence type="ECO:0000256" key="1">
    <source>
        <dbReference type="ARBA" id="ARBA00006484"/>
    </source>
</evidence>
<dbReference type="Proteomes" id="UP000597613">
    <property type="component" value="Unassembled WGS sequence"/>
</dbReference>
<name>A0ABR7AI27_9SPHN</name>
<sequence length="249" mass="26209">MKRAGNTIFITGGSSGIGRALAHRWHDLGNTVIVAGRRRGALEETVAGRPGMTFYELDVADPDAIAAVAQGLVAEHPDLNVLVNCAGISGAEDPTTARDLSRGEKMVETNLLGPIRMIDALVDHLKGRPAAAIVTVSSGTGFVPYPAAPTYSASKAALHSYTLSLRALLGNALQVIEIIPPQVATDLMEGLKDSPYSVPLDKFANDVMAQLISYPSAEEIIVDEVKPFRFAERDGTASDLVKAMASATG</sequence>
<gene>
    <name evidence="5" type="ORF">H8S47_00225</name>
</gene>
<dbReference type="PRINTS" id="PR00081">
    <property type="entry name" value="GDHRDH"/>
</dbReference>
<dbReference type="Pfam" id="PF00106">
    <property type="entry name" value="adh_short"/>
    <property type="match status" value="1"/>
</dbReference>
<dbReference type="EMBL" id="JACONT010000001">
    <property type="protein sequence ID" value="MBC3940105.1"/>
    <property type="molecule type" value="Genomic_DNA"/>
</dbReference>
<reference evidence="5 6" key="1">
    <citation type="submission" date="2020-08" db="EMBL/GenBank/DDBJ databases">
        <title>Putative novel bacterial strains isolated from necrotic wheat leaf tissues caused by Xanthomonas translucens.</title>
        <authorList>
            <person name="Tambong J.T."/>
        </authorList>
    </citation>
    <scope>NUCLEOTIDE SEQUENCE [LARGE SCALE GENOMIC DNA]</scope>
    <source>
        <strain evidence="6">DOAB 1063</strain>
    </source>
</reference>
<organism evidence="5 6">
    <name type="scientific">Sphingomonas albertensis</name>
    <dbReference type="NCBI Taxonomy" id="2762591"/>
    <lineage>
        <taxon>Bacteria</taxon>
        <taxon>Pseudomonadati</taxon>
        <taxon>Pseudomonadota</taxon>
        <taxon>Alphaproteobacteria</taxon>
        <taxon>Sphingomonadales</taxon>
        <taxon>Sphingomonadaceae</taxon>
        <taxon>Sphingomonas</taxon>
    </lineage>
</organism>
<dbReference type="SMART" id="SM00822">
    <property type="entry name" value="PKS_KR"/>
    <property type="match status" value="1"/>
</dbReference>
<evidence type="ECO:0000313" key="5">
    <source>
        <dbReference type="EMBL" id="MBC3940105.1"/>
    </source>
</evidence>
<evidence type="ECO:0000256" key="3">
    <source>
        <dbReference type="RuleBase" id="RU000363"/>
    </source>
</evidence>
<evidence type="ECO:0000313" key="6">
    <source>
        <dbReference type="Proteomes" id="UP000597613"/>
    </source>
</evidence>
<dbReference type="InterPro" id="IPR057326">
    <property type="entry name" value="KR_dom"/>
</dbReference>
<dbReference type="Gene3D" id="3.40.50.720">
    <property type="entry name" value="NAD(P)-binding Rossmann-like Domain"/>
    <property type="match status" value="1"/>
</dbReference>
<dbReference type="InterPro" id="IPR036291">
    <property type="entry name" value="NAD(P)-bd_dom_sf"/>
</dbReference>
<dbReference type="PRINTS" id="PR00080">
    <property type="entry name" value="SDRFAMILY"/>
</dbReference>
<keyword evidence="2" id="KW-0560">Oxidoreductase</keyword>
<dbReference type="InterPro" id="IPR020904">
    <property type="entry name" value="Sc_DH/Rdtase_CS"/>
</dbReference>
<keyword evidence="6" id="KW-1185">Reference proteome</keyword>
<accession>A0ABR7AI27</accession>
<evidence type="ECO:0000259" key="4">
    <source>
        <dbReference type="SMART" id="SM00822"/>
    </source>
</evidence>
<comment type="similarity">
    <text evidence="1 3">Belongs to the short-chain dehydrogenases/reductases (SDR) family.</text>
</comment>
<comment type="caution">
    <text evidence="5">The sequence shown here is derived from an EMBL/GenBank/DDBJ whole genome shotgun (WGS) entry which is preliminary data.</text>
</comment>
<dbReference type="PANTHER" id="PTHR44169:SF6">
    <property type="entry name" value="NADPH-DEPENDENT 1-ACYLDIHYDROXYACETONE PHOSPHATE REDUCTASE"/>
    <property type="match status" value="1"/>
</dbReference>
<dbReference type="PANTHER" id="PTHR44169">
    <property type="entry name" value="NADPH-DEPENDENT 1-ACYLDIHYDROXYACETONE PHOSPHATE REDUCTASE"/>
    <property type="match status" value="1"/>
</dbReference>
<dbReference type="RefSeq" id="WP_187502111.1">
    <property type="nucleotide sequence ID" value="NZ_CP162536.1"/>
</dbReference>
<feature type="domain" description="Ketoreductase" evidence="4">
    <location>
        <begin position="6"/>
        <end position="182"/>
    </location>
</feature>
<dbReference type="SUPFAM" id="SSF51735">
    <property type="entry name" value="NAD(P)-binding Rossmann-fold domains"/>
    <property type="match status" value="1"/>
</dbReference>